<organism evidence="1 2">
    <name type="scientific">Methylocapsa palsarum</name>
    <dbReference type="NCBI Taxonomy" id="1612308"/>
    <lineage>
        <taxon>Bacteria</taxon>
        <taxon>Pseudomonadati</taxon>
        <taxon>Pseudomonadota</taxon>
        <taxon>Alphaproteobacteria</taxon>
        <taxon>Hyphomicrobiales</taxon>
        <taxon>Beijerinckiaceae</taxon>
        <taxon>Methylocapsa</taxon>
    </lineage>
</organism>
<accession>A0A1I3YQ11</accession>
<dbReference type="AlphaFoldDB" id="A0A1I3YQ11"/>
<dbReference type="PANTHER" id="PTHR39650:SF1">
    <property type="entry name" value="CDP-ARCHAEOL SYNTHASE"/>
    <property type="match status" value="1"/>
</dbReference>
<reference evidence="1 2" key="1">
    <citation type="submission" date="2016-10" db="EMBL/GenBank/DDBJ databases">
        <authorList>
            <person name="de Groot N.N."/>
        </authorList>
    </citation>
    <scope>NUCLEOTIDE SEQUENCE [LARGE SCALE GENOMIC DNA]</scope>
    <source>
        <strain evidence="1 2">NE2</strain>
    </source>
</reference>
<dbReference type="EMBL" id="FOSN01000006">
    <property type="protein sequence ID" value="SFK33958.1"/>
    <property type="molecule type" value="Genomic_DNA"/>
</dbReference>
<keyword evidence="2" id="KW-1185">Reference proteome</keyword>
<sequence>MRLWPIVGGLVLLMVANGAPVLGKKAFGAHASWPADFGLLFLDGRPVFGPSKTIRGLVLSIAASSAAAALLGLPWRVGALGGAAAMAGDLASSFIKRRLNLPSQSMAVGLDQVPEALLPLLVWKQTLGLDSLDIAVGAALFCIGELALSRVLYALNIREKPY</sequence>
<gene>
    <name evidence="1" type="ORF">SAMN05444581_10697</name>
</gene>
<evidence type="ECO:0000313" key="1">
    <source>
        <dbReference type="EMBL" id="SFK33958.1"/>
    </source>
</evidence>
<dbReference type="OrthoDB" id="8850121at2"/>
<dbReference type="Proteomes" id="UP000198755">
    <property type="component" value="Unassembled WGS sequence"/>
</dbReference>
<dbReference type="InterPro" id="IPR032690">
    <property type="entry name" value="CarS"/>
</dbReference>
<dbReference type="Pfam" id="PF01864">
    <property type="entry name" value="CarS-like"/>
    <property type="match status" value="1"/>
</dbReference>
<dbReference type="PANTHER" id="PTHR39650">
    <property type="entry name" value="CDP-ARCHAEOL SYNTHASE"/>
    <property type="match status" value="1"/>
</dbReference>
<evidence type="ECO:0000313" key="2">
    <source>
        <dbReference type="Proteomes" id="UP000198755"/>
    </source>
</evidence>
<dbReference type="RefSeq" id="WP_091681087.1">
    <property type="nucleotide sequence ID" value="NZ_FOSN01000006.1"/>
</dbReference>
<protein>
    <submittedName>
        <fullName evidence="1">CDP-2,3-bis-(O-geranylgeranyl)-sn-glycerol synthase</fullName>
    </submittedName>
</protein>
<proteinExistence type="predicted"/>
<name>A0A1I3YQ11_9HYPH</name>
<dbReference type="STRING" id="1612308.SAMN05444581_10697"/>